<evidence type="ECO:0000313" key="6">
    <source>
        <dbReference type="EMBL" id="QDA61531.1"/>
    </source>
</evidence>
<dbReference type="InterPro" id="IPR050123">
    <property type="entry name" value="Prok_molybdopt-oxidoreductase"/>
</dbReference>
<dbReference type="EMBL" id="CP040896">
    <property type="protein sequence ID" value="QDA61531.1"/>
    <property type="molecule type" value="Genomic_DNA"/>
</dbReference>
<feature type="domain" description="4Fe-4S Mo/W bis-MGD-type" evidence="5">
    <location>
        <begin position="35"/>
        <end position="91"/>
    </location>
</feature>
<dbReference type="Gene3D" id="3.40.50.740">
    <property type="match status" value="1"/>
</dbReference>
<dbReference type="InterPro" id="IPR006657">
    <property type="entry name" value="MoPterin_dinucl-bd_dom"/>
</dbReference>
<dbReference type="InterPro" id="IPR006656">
    <property type="entry name" value="Mopterin_OxRdtase"/>
</dbReference>
<dbReference type="PANTHER" id="PTHR43105:SF10">
    <property type="entry name" value="NADH-QUINONE OXIDOREDUCTASE SUBUNIT G"/>
    <property type="match status" value="1"/>
</dbReference>
<dbReference type="PROSITE" id="PS51669">
    <property type="entry name" value="4FE4S_MOW_BIS_MGD"/>
    <property type="match status" value="1"/>
</dbReference>
<dbReference type="AlphaFoldDB" id="A0A5B8A2B2"/>
<dbReference type="Proteomes" id="UP000305398">
    <property type="component" value="Chromosome"/>
</dbReference>
<dbReference type="Gene3D" id="2.40.40.20">
    <property type="match status" value="1"/>
</dbReference>
<dbReference type="Gene3D" id="2.20.25.90">
    <property type="entry name" value="ADC-like domains"/>
    <property type="match status" value="1"/>
</dbReference>
<accession>A0A5B8A2B2</accession>
<reference evidence="6 7" key="1">
    <citation type="submission" date="2019-06" db="EMBL/GenBank/DDBJ databases">
        <authorList>
            <person name="Srinivasan S."/>
        </authorList>
    </citation>
    <scope>NUCLEOTIDE SEQUENCE [LARGE SCALE GENOMIC DNA]</scope>
    <source>
        <strain evidence="6 7">17J68-5</strain>
    </source>
</reference>
<dbReference type="Gene3D" id="3.40.228.10">
    <property type="entry name" value="Dimethylsulfoxide Reductase, domain 2"/>
    <property type="match status" value="1"/>
</dbReference>
<dbReference type="SUPFAM" id="SSF53706">
    <property type="entry name" value="Formate dehydrogenase/DMSO reductase, domains 1-3"/>
    <property type="match status" value="1"/>
</dbReference>
<organism evidence="6 7">
    <name type="scientific">Hymenobacter jejuensis</name>
    <dbReference type="NCBI Taxonomy" id="2502781"/>
    <lineage>
        <taxon>Bacteria</taxon>
        <taxon>Pseudomonadati</taxon>
        <taxon>Bacteroidota</taxon>
        <taxon>Cytophagia</taxon>
        <taxon>Cytophagales</taxon>
        <taxon>Hymenobacteraceae</taxon>
        <taxon>Hymenobacter</taxon>
    </lineage>
</organism>
<evidence type="ECO:0000256" key="2">
    <source>
        <dbReference type="ARBA" id="ARBA00022723"/>
    </source>
</evidence>
<dbReference type="OrthoDB" id="9792592at2"/>
<dbReference type="CDD" id="cd00508">
    <property type="entry name" value="MopB_CT_Fdh-Nap-like"/>
    <property type="match status" value="1"/>
</dbReference>
<name>A0A5B8A2B2_9BACT</name>
<evidence type="ECO:0000256" key="1">
    <source>
        <dbReference type="ARBA" id="ARBA00022485"/>
    </source>
</evidence>
<dbReference type="GO" id="GO:0046872">
    <property type="term" value="F:metal ion binding"/>
    <property type="evidence" value="ECO:0007669"/>
    <property type="project" value="UniProtKB-KW"/>
</dbReference>
<dbReference type="GO" id="GO:0045333">
    <property type="term" value="P:cellular respiration"/>
    <property type="evidence" value="ECO:0007669"/>
    <property type="project" value="UniProtKB-ARBA"/>
</dbReference>
<dbReference type="KEGG" id="hyj:FHG12_16130"/>
<dbReference type="Pfam" id="PF00384">
    <property type="entry name" value="Molybdopterin"/>
    <property type="match status" value="1"/>
</dbReference>
<dbReference type="RefSeq" id="WP_139516705.1">
    <property type="nucleotide sequence ID" value="NZ_CP040896.1"/>
</dbReference>
<keyword evidence="3" id="KW-0408">Iron</keyword>
<dbReference type="GO" id="GO:0043546">
    <property type="term" value="F:molybdopterin cofactor binding"/>
    <property type="evidence" value="ECO:0007669"/>
    <property type="project" value="InterPro"/>
</dbReference>
<sequence length="765" mass="85429">MEETRDSIADIWGQRTGYEGQWPVRVDEHIEETPDQWVQSACVLCSNGCGIDIGVKDGRIVGVRGRAADRVNHGRLGPKGLHGWVANHSQDRLTKPLIRRNGKLEEATWDEAMSLIVQKSKELVEQHTSSSIGFYTSGQLFLEEYYALGVLGKAGLGTPHMDGNTRLCTATAAAALKASFGSDGQPGSYTDLDTTEAILHVGHNTASQQTVLWMRILDRLAGPNPPKLVVIDPRRTYTAEKATVHLAPRVGTNIPVMNGLLHLIIQAGHINQEYINTHTVGFEELKKIVEQWTPDRVERLSGVPADKLREAAHILGTCNTLVSSALQGVYQSMQATAAAVQINNLHLLRGLIGRDGCGIYQMNGQPTAQNTRECGADGDLPAFRNWGNQKHVQELADLWNVDIDKIPHWSPPTHAMQIWRYCETGSIKMLWISGTNPLVSMPDLDRIRKILKKKDLFVIVQDAFPTETTHYADVVLPAAIWGEKTGCFTNVDRTVHLSHKAIDPPGEARSDFDIFVDYSRRMDFRDKEGKPLLSSTWQVPEDAFNAWRECTRGRPCDYTGLSYAKLTGGSGIQWPCNDQYPDGAKHLYTDGVFCTDVDYCEDYGYDLETGAARTEDDYKLIDPKGKAFLKGVDYQPPHEEPDKDYPLWLTTGRLVYHFHTRTKTGRAKALQDAAPDAYVQLSAQDAARYGIAEGDMVEVQSRRGKVREPARIGNIEPGLVFLPFHYGYWDKDDRPRAANELTLTEWDPVSKQPHFKYAAVRIKKA</sequence>
<dbReference type="GO" id="GO:0016491">
    <property type="term" value="F:oxidoreductase activity"/>
    <property type="evidence" value="ECO:0007669"/>
    <property type="project" value="InterPro"/>
</dbReference>
<dbReference type="Pfam" id="PF01568">
    <property type="entry name" value="Molydop_binding"/>
    <property type="match status" value="1"/>
</dbReference>
<dbReference type="InterPro" id="IPR009010">
    <property type="entry name" value="Asp_de-COase-like_dom_sf"/>
</dbReference>
<proteinExistence type="predicted"/>
<dbReference type="SMART" id="SM00926">
    <property type="entry name" value="Molybdop_Fe4S4"/>
    <property type="match status" value="1"/>
</dbReference>
<evidence type="ECO:0000259" key="5">
    <source>
        <dbReference type="PROSITE" id="PS51669"/>
    </source>
</evidence>
<dbReference type="SUPFAM" id="SSF50692">
    <property type="entry name" value="ADC-like"/>
    <property type="match status" value="1"/>
</dbReference>
<protein>
    <submittedName>
        <fullName evidence="6">Nitrate reductase</fullName>
    </submittedName>
</protein>
<dbReference type="GO" id="GO:0051539">
    <property type="term" value="F:4 iron, 4 sulfur cluster binding"/>
    <property type="evidence" value="ECO:0007669"/>
    <property type="project" value="UniProtKB-KW"/>
</dbReference>
<keyword evidence="7" id="KW-1185">Reference proteome</keyword>
<keyword evidence="4" id="KW-0411">Iron-sulfur</keyword>
<gene>
    <name evidence="6" type="ORF">FHG12_16130</name>
</gene>
<dbReference type="PANTHER" id="PTHR43105">
    <property type="entry name" value="RESPIRATORY NITRATE REDUCTASE"/>
    <property type="match status" value="1"/>
</dbReference>
<keyword evidence="1" id="KW-0004">4Fe-4S</keyword>
<evidence type="ECO:0000256" key="3">
    <source>
        <dbReference type="ARBA" id="ARBA00023004"/>
    </source>
</evidence>
<evidence type="ECO:0000256" key="4">
    <source>
        <dbReference type="ARBA" id="ARBA00023014"/>
    </source>
</evidence>
<dbReference type="CDD" id="cd02754">
    <property type="entry name" value="MopB_Nitrate-R-NapA-like"/>
    <property type="match status" value="1"/>
</dbReference>
<dbReference type="Pfam" id="PF04879">
    <property type="entry name" value="Molybdop_Fe4S4"/>
    <property type="match status" value="1"/>
</dbReference>
<dbReference type="InterPro" id="IPR006963">
    <property type="entry name" value="Mopterin_OxRdtase_4Fe-4S_dom"/>
</dbReference>
<keyword evidence="2" id="KW-0479">Metal-binding</keyword>
<evidence type="ECO:0000313" key="7">
    <source>
        <dbReference type="Proteomes" id="UP000305398"/>
    </source>
</evidence>